<dbReference type="RefSeq" id="WP_066592840.1">
    <property type="nucleotide sequence ID" value="NZ_CAJTBZ010000053.1"/>
</dbReference>
<reference evidence="2" key="1">
    <citation type="submission" date="2017-05" db="EMBL/GenBank/DDBJ databases">
        <title>Improved OligoMM genomes.</title>
        <authorList>
            <person name="Garzetti D."/>
        </authorList>
    </citation>
    <scope>NUCLEOTIDE SEQUENCE [LARGE SCALE GENOMIC DNA]</scope>
    <source>
        <strain evidence="2">YL45</strain>
    </source>
</reference>
<accession>A0A227KNA4</accession>
<dbReference type="EMBL" id="NHMP01000003">
    <property type="protein sequence ID" value="OXE49569.1"/>
    <property type="molecule type" value="Genomic_DNA"/>
</dbReference>
<dbReference type="GeneID" id="78361459"/>
<keyword evidence="2" id="KW-1185">Reference proteome</keyword>
<gene>
    <name evidence="1" type="ORF">ADH67_05375</name>
</gene>
<dbReference type="Proteomes" id="UP000214610">
    <property type="component" value="Unassembled WGS sequence"/>
</dbReference>
<name>A0A227KNA4_9BURK</name>
<evidence type="ECO:0000313" key="1">
    <source>
        <dbReference type="EMBL" id="OXE49569.1"/>
    </source>
</evidence>
<evidence type="ECO:0000313" key="2">
    <source>
        <dbReference type="Proteomes" id="UP000214610"/>
    </source>
</evidence>
<protein>
    <submittedName>
        <fullName evidence="1">Uncharacterized protein</fullName>
    </submittedName>
</protein>
<dbReference type="AlphaFoldDB" id="A0A227KNA4"/>
<sequence>MRTLKQFRKFSKNPAFVARGRLPFIEFFQPIIFGYEPERLYSGEVRLPVAAERKLIGYVRFVPNHPDQSEFVSVSSVCTLSKGADIARGGNNKDYIFWLWLNSCRICSDYVTKAQSEERKDVIEAVRVTYKNKVVPIYFIEHVCEAVLTAEETVRVLRNKWQAQRALLESRENAVF</sequence>
<proteinExistence type="predicted"/>
<organism evidence="1 2">
    <name type="scientific">Turicimonas muris</name>
    <dbReference type="NCBI Taxonomy" id="1796652"/>
    <lineage>
        <taxon>Bacteria</taxon>
        <taxon>Pseudomonadati</taxon>
        <taxon>Pseudomonadota</taxon>
        <taxon>Betaproteobacteria</taxon>
        <taxon>Burkholderiales</taxon>
        <taxon>Sutterellaceae</taxon>
        <taxon>Turicimonas</taxon>
    </lineage>
</organism>
<comment type="caution">
    <text evidence="1">The sequence shown here is derived from an EMBL/GenBank/DDBJ whole genome shotgun (WGS) entry which is preliminary data.</text>
</comment>